<proteinExistence type="inferred from homology"/>
<accession>A0A3L9XXA0</accession>
<evidence type="ECO:0000313" key="9">
    <source>
        <dbReference type="Proteomes" id="UP000281343"/>
    </source>
</evidence>
<dbReference type="Pfam" id="PF02472">
    <property type="entry name" value="ExbD"/>
    <property type="match status" value="1"/>
</dbReference>
<dbReference type="OrthoDB" id="7727005at2"/>
<dbReference type="GO" id="GO:0005886">
    <property type="term" value="C:plasma membrane"/>
    <property type="evidence" value="ECO:0007669"/>
    <property type="project" value="UniProtKB-SubCell"/>
</dbReference>
<evidence type="ECO:0000256" key="7">
    <source>
        <dbReference type="RuleBase" id="RU003879"/>
    </source>
</evidence>
<keyword evidence="6" id="KW-0472">Membrane</keyword>
<comment type="caution">
    <text evidence="8">The sequence shown here is derived from an EMBL/GenBank/DDBJ whole genome shotgun (WGS) entry which is preliminary data.</text>
</comment>
<keyword evidence="7" id="KW-0813">Transport</keyword>
<evidence type="ECO:0000256" key="2">
    <source>
        <dbReference type="ARBA" id="ARBA00005811"/>
    </source>
</evidence>
<dbReference type="AlphaFoldDB" id="A0A3L9XXA0"/>
<dbReference type="Proteomes" id="UP000281343">
    <property type="component" value="Unassembled WGS sequence"/>
</dbReference>
<keyword evidence="5" id="KW-1133">Transmembrane helix</keyword>
<name>A0A3L9XXA0_9RHOB</name>
<comment type="similarity">
    <text evidence="2 7">Belongs to the ExbD/TolR family.</text>
</comment>
<dbReference type="GO" id="GO:0015031">
    <property type="term" value="P:protein transport"/>
    <property type="evidence" value="ECO:0007669"/>
    <property type="project" value="UniProtKB-KW"/>
</dbReference>
<keyword evidence="3" id="KW-1003">Cell membrane</keyword>
<keyword evidence="9" id="KW-1185">Reference proteome</keyword>
<gene>
    <name evidence="8" type="ORF">D9R08_16510</name>
</gene>
<keyword evidence="7" id="KW-0653">Protein transport</keyword>
<evidence type="ECO:0000256" key="1">
    <source>
        <dbReference type="ARBA" id="ARBA00004162"/>
    </source>
</evidence>
<dbReference type="EMBL" id="RCNT01000009">
    <property type="protein sequence ID" value="RMA41149.1"/>
    <property type="molecule type" value="Genomic_DNA"/>
</dbReference>
<evidence type="ECO:0000256" key="4">
    <source>
        <dbReference type="ARBA" id="ARBA00022692"/>
    </source>
</evidence>
<evidence type="ECO:0000256" key="5">
    <source>
        <dbReference type="ARBA" id="ARBA00022989"/>
    </source>
</evidence>
<sequence>MTPLIDVIFLLLLFFMLSSTFTRFAELPLQNAGGDAEPGGSPPVFLRLEPDGLSLNGDAVTFDTLSAALFERRPPGKTVTLLLAVGGEVSSQRLVDLLVLLRAKPWLAVSVLG</sequence>
<dbReference type="InterPro" id="IPR003400">
    <property type="entry name" value="ExbD"/>
</dbReference>
<reference evidence="8 9" key="1">
    <citation type="submission" date="2018-10" db="EMBL/GenBank/DDBJ databases">
        <authorList>
            <person name="Jung H.S."/>
            <person name="Jeon C.O."/>
        </authorList>
    </citation>
    <scope>NUCLEOTIDE SEQUENCE [LARGE SCALE GENOMIC DNA]</scope>
    <source>
        <strain evidence="8 9">MA-7-27</strain>
    </source>
</reference>
<keyword evidence="4 7" id="KW-0812">Transmembrane</keyword>
<evidence type="ECO:0000256" key="6">
    <source>
        <dbReference type="ARBA" id="ARBA00023136"/>
    </source>
</evidence>
<evidence type="ECO:0000256" key="3">
    <source>
        <dbReference type="ARBA" id="ARBA00022475"/>
    </source>
</evidence>
<organism evidence="8 9">
    <name type="scientific">Rhodophyticola porphyridii</name>
    <dbReference type="NCBI Taxonomy" id="1852017"/>
    <lineage>
        <taxon>Bacteria</taxon>
        <taxon>Pseudomonadati</taxon>
        <taxon>Pseudomonadota</taxon>
        <taxon>Alphaproteobacteria</taxon>
        <taxon>Rhodobacterales</taxon>
        <taxon>Roseobacteraceae</taxon>
        <taxon>Rhodophyticola</taxon>
    </lineage>
</organism>
<evidence type="ECO:0000313" key="8">
    <source>
        <dbReference type="EMBL" id="RMA41149.1"/>
    </source>
</evidence>
<comment type="subcellular location">
    <subcellularLocation>
        <location evidence="1">Cell membrane</location>
        <topology evidence="1">Single-pass membrane protein</topology>
    </subcellularLocation>
    <subcellularLocation>
        <location evidence="7">Cell membrane</location>
        <topology evidence="7">Single-pass type II membrane protein</topology>
    </subcellularLocation>
</comment>
<protein>
    <submittedName>
        <fullName evidence="8">Biopolymer transporter ExbD</fullName>
    </submittedName>
</protein>
<dbReference type="GO" id="GO:0022857">
    <property type="term" value="F:transmembrane transporter activity"/>
    <property type="evidence" value="ECO:0007669"/>
    <property type="project" value="InterPro"/>
</dbReference>